<dbReference type="EMBL" id="BIXY01000019">
    <property type="protein sequence ID" value="GCF08126.1"/>
    <property type="molecule type" value="Genomic_DNA"/>
</dbReference>
<keyword evidence="3" id="KW-1185">Reference proteome</keyword>
<dbReference type="InterPro" id="IPR002937">
    <property type="entry name" value="Amino_oxidase"/>
</dbReference>
<feature type="domain" description="Amine oxidase" evidence="1">
    <location>
        <begin position="34"/>
        <end position="454"/>
    </location>
</feature>
<dbReference type="AlphaFoldDB" id="A0A5A5TAE0"/>
<dbReference type="PANTHER" id="PTHR43734:SF1">
    <property type="entry name" value="PHYTOENE DESATURASE"/>
    <property type="match status" value="1"/>
</dbReference>
<dbReference type="Proteomes" id="UP000322530">
    <property type="component" value="Unassembled WGS sequence"/>
</dbReference>
<organism evidence="2 3">
    <name type="scientific">Dictyobacter arantiisoli</name>
    <dbReference type="NCBI Taxonomy" id="2014874"/>
    <lineage>
        <taxon>Bacteria</taxon>
        <taxon>Bacillati</taxon>
        <taxon>Chloroflexota</taxon>
        <taxon>Ktedonobacteria</taxon>
        <taxon>Ktedonobacterales</taxon>
        <taxon>Dictyobacteraceae</taxon>
        <taxon>Dictyobacter</taxon>
    </lineage>
</organism>
<dbReference type="Gene3D" id="3.50.50.60">
    <property type="entry name" value="FAD/NAD(P)-binding domain"/>
    <property type="match status" value="1"/>
</dbReference>
<name>A0A5A5TAE0_9CHLR</name>
<dbReference type="InterPro" id="IPR036188">
    <property type="entry name" value="FAD/NAD-bd_sf"/>
</dbReference>
<evidence type="ECO:0000313" key="2">
    <source>
        <dbReference type="EMBL" id="GCF08126.1"/>
    </source>
</evidence>
<dbReference type="PANTHER" id="PTHR43734">
    <property type="entry name" value="PHYTOENE DESATURASE"/>
    <property type="match status" value="1"/>
</dbReference>
<gene>
    <name evidence="2" type="ORF">KDI_16900</name>
</gene>
<proteinExistence type="predicted"/>
<protein>
    <submittedName>
        <fullName evidence="2">NAD(P)/FAD-dependent oxidoreductase</fullName>
    </submittedName>
</protein>
<dbReference type="GO" id="GO:0016491">
    <property type="term" value="F:oxidoreductase activity"/>
    <property type="evidence" value="ECO:0007669"/>
    <property type="project" value="InterPro"/>
</dbReference>
<dbReference type="Gene3D" id="3.90.660.50">
    <property type="match status" value="1"/>
</dbReference>
<evidence type="ECO:0000313" key="3">
    <source>
        <dbReference type="Proteomes" id="UP000322530"/>
    </source>
</evidence>
<dbReference type="Pfam" id="PF01593">
    <property type="entry name" value="Amino_oxidase"/>
    <property type="match status" value="1"/>
</dbReference>
<dbReference type="RefSeq" id="WP_149401127.1">
    <property type="nucleotide sequence ID" value="NZ_BIXY01000019.1"/>
</dbReference>
<sequence>MYEQASPGVESVTRDASAPHSTKHVDAIVIGAGLGGLLSAAHLLQRGKRVVVLERLPHSGGRFTAKNFHGVQVSTGAVHMVPFGSSGVLSHMLQRLHVPHRLFDADVFGSFHAHGKTYRARGLLGVLKFFSPRQSWWFLRLGWLMFFQPLPEEERRLPFDLWLERHIPVEQCPQLVAFFASIARFALSLELHQVSTAEVVNTTKNMLRYGAPAIVKGGCGEITRQLEQIVHSYNGEIRLSCEVLQILQEDGVVNAVRVKQKDTGEEELIQAPLIVSDIGPRATDGLLHNCRVKQADVLKPKDTASSSDEAASAHVQEAVGLKVHILSDVSLIPHKGIMYCLDTQRIAGMVQPTNSDPTLAPAGKHLLISHQVIQSNNVEEERALALSDLRYLFGETFDKHCQILTMGTYRGEWPVNRISQGEDVDPQLDVRGLYMVGDAVKPSGYLMVEGVAQSVNNFLDLLENMDQEQEAVRKNDPRIRRNVMAPPSRLNALRWLWRAPGNSRNVGKS</sequence>
<evidence type="ECO:0000259" key="1">
    <source>
        <dbReference type="Pfam" id="PF01593"/>
    </source>
</evidence>
<dbReference type="OrthoDB" id="9774675at2"/>
<accession>A0A5A5TAE0</accession>
<dbReference type="SUPFAM" id="SSF51905">
    <property type="entry name" value="FAD/NAD(P)-binding domain"/>
    <property type="match status" value="1"/>
</dbReference>
<reference evidence="2 3" key="1">
    <citation type="submission" date="2019-01" db="EMBL/GenBank/DDBJ databases">
        <title>Draft genome sequence of Dictyobacter sp. Uno17.</title>
        <authorList>
            <person name="Wang C.M."/>
            <person name="Zheng Y."/>
            <person name="Sakai Y."/>
            <person name="Abe K."/>
            <person name="Yokota A."/>
            <person name="Yabe S."/>
        </authorList>
    </citation>
    <scope>NUCLEOTIDE SEQUENCE [LARGE SCALE GENOMIC DNA]</scope>
    <source>
        <strain evidence="2 3">Uno17</strain>
    </source>
</reference>
<comment type="caution">
    <text evidence="2">The sequence shown here is derived from an EMBL/GenBank/DDBJ whole genome shotgun (WGS) entry which is preliminary data.</text>
</comment>